<evidence type="ECO:0000313" key="7">
    <source>
        <dbReference type="EMBL" id="CAG5105602.1"/>
    </source>
</evidence>
<dbReference type="SUPFAM" id="SSF55103">
    <property type="entry name" value="FAD-linked oxidases, C-terminal domain"/>
    <property type="match status" value="1"/>
</dbReference>
<evidence type="ECO:0000256" key="3">
    <source>
        <dbReference type="ARBA" id="ARBA00022827"/>
    </source>
</evidence>
<keyword evidence="2" id="KW-0285">Flavoprotein</keyword>
<dbReference type="InterPro" id="IPR036020">
    <property type="entry name" value="WW_dom_sf"/>
</dbReference>
<feature type="domain" description="WW" evidence="6">
    <location>
        <begin position="16"/>
        <end position="49"/>
    </location>
</feature>
<dbReference type="EMBL" id="OU015566">
    <property type="protein sequence ID" value="CAG5105602.1"/>
    <property type="molecule type" value="Genomic_DNA"/>
</dbReference>
<dbReference type="PROSITE" id="PS50020">
    <property type="entry name" value="WW_DOMAIN_2"/>
    <property type="match status" value="1"/>
</dbReference>
<feature type="region of interest" description="Disordered" evidence="5">
    <location>
        <begin position="44"/>
        <end position="152"/>
    </location>
</feature>
<dbReference type="InterPro" id="IPR016164">
    <property type="entry name" value="FAD-linked_Oxase-like_C"/>
</dbReference>
<sequence length="379" mass="43225">MSDARPPRSQKVKHPERVYGDWKEYRSSSGKVYYWNHRTSVNTWEKPKDWNDERAKVVKLDRNGHRSSHQVNGHSRSHHHSRPKPELPPNDENVKKLMESIKSTNSSNANTTPMHPKKRWRKVEDPSDSATPSQKPRISESNHQRPPPTVEKTRDEIFEEKYGHLFRSPHESRVKQFRDNTPELHFETAPFETLRPFYDTNLVAADVRALLQEQNTKQVLEMLPKKNGQTRQLAVLSTSIKHQRARAGNLEGEGWRGYSTDVCVPISKLDEMIKAAEEIMKGTYAEGIFAFLGHVGDGNFHIFIPVNDDTFAELKEISHKVGMVALELGGTCTGEHGVGLGKQQLMALERGPVAINLMKTIKNSIDKKYIMNPGKVIPF</sequence>
<dbReference type="InterPro" id="IPR016171">
    <property type="entry name" value="Vanillyl_alc_oxidase_C-sub2"/>
</dbReference>
<dbReference type="CDD" id="cd00201">
    <property type="entry name" value="WW"/>
    <property type="match status" value="1"/>
</dbReference>
<gene>
    <name evidence="7" type="ORF">OKIOD_LOCUS11044</name>
</gene>
<keyword evidence="3" id="KW-0274">FAD</keyword>
<dbReference type="PANTHER" id="PTHR11748">
    <property type="entry name" value="D-LACTATE DEHYDROGENASE"/>
    <property type="match status" value="1"/>
</dbReference>
<evidence type="ECO:0000313" key="8">
    <source>
        <dbReference type="Proteomes" id="UP001158576"/>
    </source>
</evidence>
<evidence type="ECO:0000259" key="6">
    <source>
        <dbReference type="PROSITE" id="PS50020"/>
    </source>
</evidence>
<dbReference type="PROSITE" id="PS01159">
    <property type="entry name" value="WW_DOMAIN_1"/>
    <property type="match status" value="1"/>
</dbReference>
<dbReference type="InterPro" id="IPR004113">
    <property type="entry name" value="FAD-bd_oxidored_4_C"/>
</dbReference>
<accession>A0ABN7SZS7</accession>
<keyword evidence="8" id="KW-1185">Reference proteome</keyword>
<dbReference type="Pfam" id="PF02913">
    <property type="entry name" value="FAD-oxidase_C"/>
    <property type="match status" value="1"/>
</dbReference>
<dbReference type="Gene3D" id="1.10.45.10">
    <property type="entry name" value="Vanillyl-alcohol Oxidase, Chain A, domain 4"/>
    <property type="match status" value="1"/>
</dbReference>
<comment type="cofactor">
    <cofactor evidence="1">
        <name>FAD</name>
        <dbReference type="ChEBI" id="CHEBI:57692"/>
    </cofactor>
</comment>
<name>A0ABN7SZS7_OIKDI</name>
<dbReference type="Gene3D" id="2.20.70.10">
    <property type="match status" value="1"/>
</dbReference>
<evidence type="ECO:0000256" key="4">
    <source>
        <dbReference type="ARBA" id="ARBA00023002"/>
    </source>
</evidence>
<organism evidence="7 8">
    <name type="scientific">Oikopleura dioica</name>
    <name type="common">Tunicate</name>
    <dbReference type="NCBI Taxonomy" id="34765"/>
    <lineage>
        <taxon>Eukaryota</taxon>
        <taxon>Metazoa</taxon>
        <taxon>Chordata</taxon>
        <taxon>Tunicata</taxon>
        <taxon>Appendicularia</taxon>
        <taxon>Copelata</taxon>
        <taxon>Oikopleuridae</taxon>
        <taxon>Oikopleura</taxon>
    </lineage>
</organism>
<dbReference type="Proteomes" id="UP001158576">
    <property type="component" value="Chromosome 1"/>
</dbReference>
<evidence type="ECO:0000256" key="1">
    <source>
        <dbReference type="ARBA" id="ARBA00001974"/>
    </source>
</evidence>
<dbReference type="SMART" id="SM00456">
    <property type="entry name" value="WW"/>
    <property type="match status" value="1"/>
</dbReference>
<evidence type="ECO:0000256" key="2">
    <source>
        <dbReference type="ARBA" id="ARBA00022630"/>
    </source>
</evidence>
<feature type="compositionally biased region" description="Polar residues" evidence="5">
    <location>
        <begin position="101"/>
        <end position="113"/>
    </location>
</feature>
<reference evidence="7 8" key="1">
    <citation type="submission" date="2021-04" db="EMBL/GenBank/DDBJ databases">
        <authorList>
            <person name="Bliznina A."/>
        </authorList>
    </citation>
    <scope>NUCLEOTIDE SEQUENCE [LARGE SCALE GENOMIC DNA]</scope>
</reference>
<proteinExistence type="predicted"/>
<keyword evidence="4" id="KW-0560">Oxidoreductase</keyword>
<dbReference type="Gene3D" id="3.30.70.2740">
    <property type="match status" value="1"/>
</dbReference>
<evidence type="ECO:0000256" key="5">
    <source>
        <dbReference type="SAM" id="MobiDB-lite"/>
    </source>
</evidence>
<protein>
    <submittedName>
        <fullName evidence="7">Oidioi.mRNA.OKI2018_I69.chr1.g2279.t1.cds</fullName>
    </submittedName>
</protein>
<dbReference type="InterPro" id="IPR001202">
    <property type="entry name" value="WW_dom"/>
</dbReference>
<dbReference type="Pfam" id="PF00397">
    <property type="entry name" value="WW"/>
    <property type="match status" value="1"/>
</dbReference>
<dbReference type="SUPFAM" id="SSF51045">
    <property type="entry name" value="WW domain"/>
    <property type="match status" value="1"/>
</dbReference>
<feature type="compositionally biased region" description="Basic and acidic residues" evidence="5">
    <location>
        <begin position="45"/>
        <end position="64"/>
    </location>
</feature>
<dbReference type="PANTHER" id="PTHR11748:SF111">
    <property type="entry name" value="D-LACTATE DEHYDROGENASE, MITOCHONDRIAL-RELATED"/>
    <property type="match status" value="1"/>
</dbReference>